<dbReference type="AlphaFoldDB" id="A0AAV6IS60"/>
<dbReference type="InterPro" id="IPR036188">
    <property type="entry name" value="FAD/NAD-bd_sf"/>
</dbReference>
<dbReference type="GO" id="GO:0015031">
    <property type="term" value="P:protein transport"/>
    <property type="evidence" value="ECO:0007669"/>
    <property type="project" value="InterPro"/>
</dbReference>
<dbReference type="Gene3D" id="1.10.405.10">
    <property type="entry name" value="Guanine Nucleotide Dissociation Inhibitor, domain 1"/>
    <property type="match status" value="1"/>
</dbReference>
<dbReference type="InterPro" id="IPR000806">
    <property type="entry name" value="RabGDI"/>
</dbReference>
<dbReference type="Proteomes" id="UP000823749">
    <property type="component" value="Chromosome 9"/>
</dbReference>
<dbReference type="FunFam" id="3.30.519.10:FF:000015">
    <property type="entry name" value="Guanosine nucleotide diphosphate dissociation inhibitor"/>
    <property type="match status" value="1"/>
</dbReference>
<accession>A0AAV6IS60</accession>
<dbReference type="GO" id="GO:0007264">
    <property type="term" value="P:small GTPase-mediated signal transduction"/>
    <property type="evidence" value="ECO:0007669"/>
    <property type="project" value="InterPro"/>
</dbReference>
<name>A0AAV6IS60_9ERIC</name>
<evidence type="ECO:0000256" key="1">
    <source>
        <dbReference type="ARBA" id="ARBA00005593"/>
    </source>
</evidence>
<dbReference type="PRINTS" id="PR00891">
    <property type="entry name" value="RABGDIREP"/>
</dbReference>
<sequence length="450" mass="50615">MDEEYDVIVLGTGLKECILSGLLSVDGLKVLHMDRNDYYGGESTSLNLIQLWKRFRGSDKPPAHLGSSRDYNVDMVPKFMMANGTLVRVLIHTDVTKYLYFKAVDGSFVYNKGKVHKVPATDMEALKSPLMGIFEKRRARKFFIYVQDYDETDPKTHEGMDLTRVTTRELIALLAGGFSKLYSESLARFQGGSPYIYPLYGLGELPQVLSLVLSLCTPVLAFNRFLLHLHTTATIIARHHHHHSAMTTTITPIAVATTIATPPLPQTLRCCRHYRRRHHHSIVAPSQSRLHHYDKYMVRKVGRVARAIAIMNHPIPNTNDCHSVQVILPQKQLGRKSDMYLFCCSYSHNVAPKGKFIAFVSTEAETDQPEIELKPGIDLLGPVEELFFDIYDRSEPVNEPSLDNCFISASYDATTHFESTVMDVLNMYTMITGKAVDLSVDLSAASAAEE</sequence>
<dbReference type="InterPro" id="IPR018203">
    <property type="entry name" value="GDP_dissociation_inhibitor"/>
</dbReference>
<dbReference type="PANTHER" id="PTHR11787:SF8">
    <property type="entry name" value="RAB GDP DISSOCIATION INHIBITOR"/>
    <property type="match status" value="1"/>
</dbReference>
<comment type="caution">
    <text evidence="3">The sequence shown here is derived from an EMBL/GenBank/DDBJ whole genome shotgun (WGS) entry which is preliminary data.</text>
</comment>
<comment type="similarity">
    <text evidence="1 2">Belongs to the Rab GDI family.</text>
</comment>
<gene>
    <name evidence="3" type="ORF">RHGRI_025306</name>
</gene>
<dbReference type="Gene3D" id="3.30.519.10">
    <property type="entry name" value="Guanine Nucleotide Dissociation Inhibitor, domain 2"/>
    <property type="match status" value="2"/>
</dbReference>
<dbReference type="SUPFAM" id="SSF54373">
    <property type="entry name" value="FAD-linked reductases, C-terminal domain"/>
    <property type="match status" value="1"/>
</dbReference>
<dbReference type="GO" id="GO:0005093">
    <property type="term" value="F:Rab GDP-dissociation inhibitor activity"/>
    <property type="evidence" value="ECO:0007669"/>
    <property type="project" value="InterPro"/>
</dbReference>
<organism evidence="3 4">
    <name type="scientific">Rhododendron griersonianum</name>
    <dbReference type="NCBI Taxonomy" id="479676"/>
    <lineage>
        <taxon>Eukaryota</taxon>
        <taxon>Viridiplantae</taxon>
        <taxon>Streptophyta</taxon>
        <taxon>Embryophyta</taxon>
        <taxon>Tracheophyta</taxon>
        <taxon>Spermatophyta</taxon>
        <taxon>Magnoliopsida</taxon>
        <taxon>eudicotyledons</taxon>
        <taxon>Gunneridae</taxon>
        <taxon>Pentapetalae</taxon>
        <taxon>asterids</taxon>
        <taxon>Ericales</taxon>
        <taxon>Ericaceae</taxon>
        <taxon>Ericoideae</taxon>
        <taxon>Rhodoreae</taxon>
        <taxon>Rhododendron</taxon>
    </lineage>
</organism>
<reference evidence="3" key="1">
    <citation type="submission" date="2020-08" db="EMBL/GenBank/DDBJ databases">
        <title>Plant Genome Project.</title>
        <authorList>
            <person name="Zhang R.-G."/>
        </authorList>
    </citation>
    <scope>NUCLEOTIDE SEQUENCE</scope>
    <source>
        <strain evidence="3">WSP0</strain>
        <tissue evidence="3">Leaf</tissue>
    </source>
</reference>
<evidence type="ECO:0000313" key="3">
    <source>
        <dbReference type="EMBL" id="KAG5530319.1"/>
    </source>
</evidence>
<evidence type="ECO:0000256" key="2">
    <source>
        <dbReference type="RuleBase" id="RU363124"/>
    </source>
</evidence>
<dbReference type="GO" id="GO:0005737">
    <property type="term" value="C:cytoplasm"/>
    <property type="evidence" value="ECO:0007669"/>
    <property type="project" value="TreeGrafter"/>
</dbReference>
<evidence type="ECO:0000313" key="4">
    <source>
        <dbReference type="Proteomes" id="UP000823749"/>
    </source>
</evidence>
<dbReference type="Gene3D" id="3.50.50.60">
    <property type="entry name" value="FAD/NAD(P)-binding domain"/>
    <property type="match status" value="2"/>
</dbReference>
<dbReference type="PRINTS" id="PR00892">
    <property type="entry name" value="RABGDI"/>
</dbReference>
<dbReference type="SUPFAM" id="SSF51905">
    <property type="entry name" value="FAD/NAD(P)-binding domain"/>
    <property type="match status" value="2"/>
</dbReference>
<dbReference type="Pfam" id="PF00996">
    <property type="entry name" value="GDI"/>
    <property type="match status" value="3"/>
</dbReference>
<dbReference type="EMBL" id="JACTNZ010000009">
    <property type="protein sequence ID" value="KAG5530319.1"/>
    <property type="molecule type" value="Genomic_DNA"/>
</dbReference>
<dbReference type="PANTHER" id="PTHR11787">
    <property type="entry name" value="RAB GDP-DISSOCIATION INHIBITOR"/>
    <property type="match status" value="1"/>
</dbReference>
<keyword evidence="4" id="KW-1185">Reference proteome</keyword>
<dbReference type="GO" id="GO:0016192">
    <property type="term" value="P:vesicle-mediated transport"/>
    <property type="evidence" value="ECO:0007669"/>
    <property type="project" value="TreeGrafter"/>
</dbReference>
<protein>
    <recommendedName>
        <fullName evidence="2">Guanosine nucleotide diphosphate dissociation inhibitor</fullName>
    </recommendedName>
</protein>
<proteinExistence type="inferred from homology"/>